<feature type="domain" description="DUF1565" evidence="1">
    <location>
        <begin position="38"/>
        <end position="271"/>
    </location>
</feature>
<evidence type="ECO:0000313" key="2">
    <source>
        <dbReference type="EMBL" id="KKN74346.1"/>
    </source>
</evidence>
<proteinExistence type="predicted"/>
<dbReference type="InterPro" id="IPR011050">
    <property type="entry name" value="Pectin_lyase_fold/virulence"/>
</dbReference>
<dbReference type="Gene3D" id="2.160.20.10">
    <property type="entry name" value="Single-stranded right-handed beta-helix, Pectin lyase-like"/>
    <property type="match status" value="1"/>
</dbReference>
<organism evidence="2">
    <name type="scientific">marine sediment metagenome</name>
    <dbReference type="NCBI Taxonomy" id="412755"/>
    <lineage>
        <taxon>unclassified sequences</taxon>
        <taxon>metagenomes</taxon>
        <taxon>ecological metagenomes</taxon>
    </lineage>
</organism>
<sequence>MVTQVGAISRTVQEPDNSAVATRHELAMPGTVRYVSSVTGSSSGPGTVGTPYATVDQAINESAAGDTIFVLEGHTEDITLATEFVPDVAGLKIIGLGRGARRPTITFDETTGNIPISGAGTLLENFLFTISGTKDVVIGITITGADVKLKDIELREAAATDQFVDAISISTGAARCEIDGYKFTGVVAGDATQTALLMAVALDGLVLKNLWIVGEFATAAVEGTAACTRMFMENLNLQQEGTVDPVLTIHANTTGVGVNINLGNITADDAGFLAALTASNKVQWFGLKITNAQGMHAGEEAIPAAKGWASGPAQIA</sequence>
<dbReference type="EMBL" id="LAZR01000328">
    <property type="protein sequence ID" value="KKN74346.1"/>
    <property type="molecule type" value="Genomic_DNA"/>
</dbReference>
<reference evidence="2" key="1">
    <citation type="journal article" date="2015" name="Nature">
        <title>Complex archaea that bridge the gap between prokaryotes and eukaryotes.</title>
        <authorList>
            <person name="Spang A."/>
            <person name="Saw J.H."/>
            <person name="Jorgensen S.L."/>
            <person name="Zaremba-Niedzwiedzka K."/>
            <person name="Martijn J."/>
            <person name="Lind A.E."/>
            <person name="van Eijk R."/>
            <person name="Schleper C."/>
            <person name="Guy L."/>
            <person name="Ettema T.J."/>
        </authorList>
    </citation>
    <scope>NUCLEOTIDE SEQUENCE</scope>
</reference>
<evidence type="ECO:0000259" key="1">
    <source>
        <dbReference type="Pfam" id="PF07602"/>
    </source>
</evidence>
<dbReference type="InterPro" id="IPR012334">
    <property type="entry name" value="Pectin_lyas_fold"/>
</dbReference>
<dbReference type="Pfam" id="PF07602">
    <property type="entry name" value="DUF1565"/>
    <property type="match status" value="1"/>
</dbReference>
<comment type="caution">
    <text evidence="2">The sequence shown here is derived from an EMBL/GenBank/DDBJ whole genome shotgun (WGS) entry which is preliminary data.</text>
</comment>
<name>A0A0F9VLJ7_9ZZZZ</name>
<dbReference type="AlphaFoldDB" id="A0A0F9VLJ7"/>
<protein>
    <recommendedName>
        <fullName evidence="1">DUF1565 domain-containing protein</fullName>
    </recommendedName>
</protein>
<accession>A0A0F9VLJ7</accession>
<dbReference type="InterPro" id="IPR011459">
    <property type="entry name" value="DUF1565"/>
</dbReference>
<gene>
    <name evidence="2" type="ORF">LCGC14_0391470</name>
</gene>
<dbReference type="SUPFAM" id="SSF51126">
    <property type="entry name" value="Pectin lyase-like"/>
    <property type="match status" value="1"/>
</dbReference>